<dbReference type="InParanoid" id="A0A2K2CR19"/>
<dbReference type="EMBL" id="CM000883">
    <property type="protein sequence ID" value="PNT64469.1"/>
    <property type="molecule type" value="Genomic_DNA"/>
</dbReference>
<reference evidence="2" key="2">
    <citation type="submission" date="2017-06" db="EMBL/GenBank/DDBJ databases">
        <title>WGS assembly of Brachypodium distachyon.</title>
        <authorList>
            <consortium name="The International Brachypodium Initiative"/>
            <person name="Lucas S."/>
            <person name="Harmon-Smith M."/>
            <person name="Lail K."/>
            <person name="Tice H."/>
            <person name="Grimwood J."/>
            <person name="Bruce D."/>
            <person name="Barry K."/>
            <person name="Shu S."/>
            <person name="Lindquist E."/>
            <person name="Wang M."/>
            <person name="Pitluck S."/>
            <person name="Vogel J.P."/>
            <person name="Garvin D.F."/>
            <person name="Mockler T.C."/>
            <person name="Schmutz J."/>
            <person name="Rokhsar D."/>
            <person name="Bevan M.W."/>
        </authorList>
    </citation>
    <scope>NUCLEOTIDE SEQUENCE</scope>
    <source>
        <strain evidence="2">Bd21</strain>
    </source>
</reference>
<dbReference type="Proteomes" id="UP000008810">
    <property type="component" value="Chromosome 4"/>
</dbReference>
<accession>A0A2K2CR19</accession>
<feature type="region of interest" description="Disordered" evidence="1">
    <location>
        <begin position="1"/>
        <end position="22"/>
    </location>
</feature>
<evidence type="ECO:0000256" key="1">
    <source>
        <dbReference type="SAM" id="MobiDB-lite"/>
    </source>
</evidence>
<gene>
    <name evidence="2" type="ORF">BRADI_4g29095v3</name>
</gene>
<keyword evidence="4" id="KW-1185">Reference proteome</keyword>
<evidence type="ECO:0000313" key="3">
    <source>
        <dbReference type="EnsemblPlants" id="PNT64469"/>
    </source>
</evidence>
<feature type="compositionally biased region" description="Basic residues" evidence="1">
    <location>
        <begin position="1"/>
        <end position="10"/>
    </location>
</feature>
<dbReference type="Gramene" id="PNT64469">
    <property type="protein sequence ID" value="PNT64469"/>
    <property type="gene ID" value="BRADI_4g29095v3"/>
</dbReference>
<proteinExistence type="predicted"/>
<reference evidence="3" key="3">
    <citation type="submission" date="2018-08" db="UniProtKB">
        <authorList>
            <consortium name="EnsemblPlants"/>
        </authorList>
    </citation>
    <scope>IDENTIFICATION</scope>
    <source>
        <strain evidence="3">cv. Bd21</strain>
    </source>
</reference>
<sequence length="146" mass="16791">MGHGGQRHAGRREQRSRPLPVHPQHLMLLNIVRLPVHGHGRRDQLREQTQLQHRCLRRRRAVVGTWTRRAQRRSSRPSQQASRQGRWEAATTQSAKSIALFTTAFCEHLCTPSVCNNVHKSQASFRAIKHLFDALPECHDAFNTVI</sequence>
<feature type="region of interest" description="Disordered" evidence="1">
    <location>
        <begin position="66"/>
        <end position="89"/>
    </location>
</feature>
<organism evidence="2">
    <name type="scientific">Brachypodium distachyon</name>
    <name type="common">Purple false brome</name>
    <name type="synonym">Trachynia distachya</name>
    <dbReference type="NCBI Taxonomy" id="15368"/>
    <lineage>
        <taxon>Eukaryota</taxon>
        <taxon>Viridiplantae</taxon>
        <taxon>Streptophyta</taxon>
        <taxon>Embryophyta</taxon>
        <taxon>Tracheophyta</taxon>
        <taxon>Spermatophyta</taxon>
        <taxon>Magnoliopsida</taxon>
        <taxon>Liliopsida</taxon>
        <taxon>Poales</taxon>
        <taxon>Poaceae</taxon>
        <taxon>BOP clade</taxon>
        <taxon>Pooideae</taxon>
        <taxon>Stipodae</taxon>
        <taxon>Brachypodieae</taxon>
        <taxon>Brachypodium</taxon>
    </lineage>
</organism>
<protein>
    <submittedName>
        <fullName evidence="2 3">Uncharacterized protein</fullName>
    </submittedName>
</protein>
<evidence type="ECO:0000313" key="4">
    <source>
        <dbReference type="Proteomes" id="UP000008810"/>
    </source>
</evidence>
<dbReference type="AlphaFoldDB" id="A0A2K2CR19"/>
<dbReference type="EnsemblPlants" id="PNT64469">
    <property type="protein sequence ID" value="PNT64469"/>
    <property type="gene ID" value="BRADI_4g29095v3"/>
</dbReference>
<reference evidence="2 3" key="1">
    <citation type="journal article" date="2010" name="Nature">
        <title>Genome sequencing and analysis of the model grass Brachypodium distachyon.</title>
        <authorList>
            <consortium name="International Brachypodium Initiative"/>
        </authorList>
    </citation>
    <scope>NUCLEOTIDE SEQUENCE [LARGE SCALE GENOMIC DNA]</scope>
    <source>
        <strain evidence="2 3">Bd21</strain>
    </source>
</reference>
<name>A0A2K2CR19_BRADI</name>
<evidence type="ECO:0000313" key="2">
    <source>
        <dbReference type="EMBL" id="PNT64469.1"/>
    </source>
</evidence>